<evidence type="ECO:0000256" key="8">
    <source>
        <dbReference type="PROSITE-ProRule" id="PRU00059"/>
    </source>
</evidence>
<dbReference type="Gene3D" id="2.40.10.10">
    <property type="entry name" value="Trypsin-like serine proteases"/>
    <property type="match status" value="1"/>
</dbReference>
<dbReference type="InterPro" id="IPR033116">
    <property type="entry name" value="TRYPSIN_SER"/>
</dbReference>
<dbReference type="SMART" id="SM00020">
    <property type="entry name" value="Tryp_SPc"/>
    <property type="match status" value="1"/>
</dbReference>
<dbReference type="InterPro" id="IPR001314">
    <property type="entry name" value="Peptidase_S1A"/>
</dbReference>
<dbReference type="CDD" id="cd00041">
    <property type="entry name" value="CUB"/>
    <property type="match status" value="2"/>
</dbReference>
<feature type="region of interest" description="Disordered" evidence="10">
    <location>
        <begin position="1"/>
        <end position="22"/>
    </location>
</feature>
<feature type="active site" description="Charge relay system" evidence="5">
    <location>
        <position position="360"/>
    </location>
</feature>
<dbReference type="GO" id="GO:0009566">
    <property type="term" value="P:fertilization"/>
    <property type="evidence" value="ECO:0007669"/>
    <property type="project" value="UniProtKB-ARBA"/>
</dbReference>
<dbReference type="Proteomes" id="UP001209878">
    <property type="component" value="Unassembled WGS sequence"/>
</dbReference>
<dbReference type="PROSITE" id="PS01180">
    <property type="entry name" value="CUB"/>
    <property type="match status" value="2"/>
</dbReference>
<dbReference type="InterPro" id="IPR024175">
    <property type="entry name" value="Pept_S1A_C1r/C1S/mannan-bd"/>
</dbReference>
<comment type="caution">
    <text evidence="13">The sequence shown here is derived from an EMBL/GenBank/DDBJ whole genome shotgun (WGS) entry which is preliminary data.</text>
</comment>
<evidence type="ECO:0000313" key="13">
    <source>
        <dbReference type="EMBL" id="KAK2175429.1"/>
    </source>
</evidence>
<dbReference type="PRINTS" id="PR00722">
    <property type="entry name" value="CHYMOTRYPSIN"/>
</dbReference>
<evidence type="ECO:0000256" key="10">
    <source>
        <dbReference type="SAM" id="MobiDB-lite"/>
    </source>
</evidence>
<keyword evidence="7" id="KW-0479">Metal-binding</keyword>
<feature type="disulfide bond" evidence="6">
    <location>
        <begin position="441"/>
        <end position="457"/>
    </location>
</feature>
<feature type="domain" description="CUB" evidence="11">
    <location>
        <begin position="156"/>
        <end position="269"/>
    </location>
</feature>
<feature type="region of interest" description="Disordered" evidence="10">
    <location>
        <begin position="132"/>
        <end position="154"/>
    </location>
</feature>
<dbReference type="CDD" id="cd00190">
    <property type="entry name" value="Tryp_SPc"/>
    <property type="match status" value="1"/>
</dbReference>
<dbReference type="InterPro" id="IPR043504">
    <property type="entry name" value="Peptidase_S1_PA_chymotrypsin"/>
</dbReference>
<feature type="disulfide bond" evidence="6">
    <location>
        <begin position="210"/>
        <end position="232"/>
    </location>
</feature>
<keyword evidence="4 6" id="KW-1015">Disulfide bond</keyword>
<reference evidence="13" key="1">
    <citation type="journal article" date="2023" name="Mol. Biol. Evol.">
        <title>Third-Generation Sequencing Reveals the Adaptive Role of the Epigenome in Three Deep-Sea Polychaetes.</title>
        <authorList>
            <person name="Perez M."/>
            <person name="Aroh O."/>
            <person name="Sun Y."/>
            <person name="Lan Y."/>
            <person name="Juniper S.K."/>
            <person name="Young C.R."/>
            <person name="Angers B."/>
            <person name="Qian P.Y."/>
        </authorList>
    </citation>
    <scope>NUCLEOTIDE SEQUENCE</scope>
    <source>
        <strain evidence="13">R07B-5</strain>
    </source>
</reference>
<dbReference type="InterPro" id="IPR009003">
    <property type="entry name" value="Peptidase_S1_PA"/>
</dbReference>
<evidence type="ECO:0000256" key="6">
    <source>
        <dbReference type="PIRSR" id="PIRSR001155-2"/>
    </source>
</evidence>
<dbReference type="Pfam" id="PF00431">
    <property type="entry name" value="CUB"/>
    <property type="match status" value="2"/>
</dbReference>
<feature type="disulfide bond" evidence="6">
    <location>
        <begin position="468"/>
        <end position="497"/>
    </location>
</feature>
<dbReference type="EMBL" id="JAODUO010000731">
    <property type="protein sequence ID" value="KAK2175429.1"/>
    <property type="molecule type" value="Genomic_DNA"/>
</dbReference>
<dbReference type="InterPro" id="IPR001254">
    <property type="entry name" value="Trypsin_dom"/>
</dbReference>
<dbReference type="FunFam" id="2.40.10.10:FF:000003">
    <property type="entry name" value="Transmembrane serine protease 3"/>
    <property type="match status" value="1"/>
</dbReference>
<feature type="binding site" evidence="7">
    <location>
        <position position="113"/>
    </location>
    <ligand>
        <name>Ca(2+)</name>
        <dbReference type="ChEBI" id="CHEBI:29108"/>
        <label>1</label>
    </ligand>
</feature>
<keyword evidence="2 9" id="KW-0378">Hydrolase</keyword>
<gene>
    <name evidence="13" type="ORF">NP493_733g00012</name>
</gene>
<evidence type="ECO:0000259" key="12">
    <source>
        <dbReference type="PROSITE" id="PS50240"/>
    </source>
</evidence>
<keyword evidence="14" id="KW-1185">Reference proteome</keyword>
<feature type="disulfide bond" description="Interchain (between heavy and light chains)" evidence="6">
    <location>
        <begin position="332"/>
        <end position="399"/>
    </location>
</feature>
<keyword evidence="7" id="KW-0106">Calcium</keyword>
<dbReference type="AlphaFoldDB" id="A0AAD9KPS8"/>
<dbReference type="InterPro" id="IPR018114">
    <property type="entry name" value="TRYPSIN_HIS"/>
</dbReference>
<dbReference type="PANTHER" id="PTHR24252">
    <property type="entry name" value="ACROSIN-RELATED"/>
    <property type="match status" value="1"/>
</dbReference>
<feature type="binding site" evidence="7">
    <location>
        <position position="127"/>
    </location>
    <ligand>
        <name>Ca(2+)</name>
        <dbReference type="ChEBI" id="CHEBI:29108"/>
        <label>2</label>
    </ligand>
</feature>
<accession>A0AAD9KPS8</accession>
<evidence type="ECO:0000256" key="2">
    <source>
        <dbReference type="ARBA" id="ARBA00022801"/>
    </source>
</evidence>
<evidence type="ECO:0000256" key="5">
    <source>
        <dbReference type="PIRSR" id="PIRSR001155-1"/>
    </source>
</evidence>
<feature type="compositionally biased region" description="Acidic residues" evidence="10">
    <location>
        <begin position="135"/>
        <end position="147"/>
    </location>
</feature>
<evidence type="ECO:0000256" key="3">
    <source>
        <dbReference type="ARBA" id="ARBA00022825"/>
    </source>
</evidence>
<dbReference type="InterPro" id="IPR035914">
    <property type="entry name" value="Sperma_CUB_dom_sf"/>
</dbReference>
<dbReference type="PROSITE" id="PS00135">
    <property type="entry name" value="TRYPSIN_SER"/>
    <property type="match status" value="1"/>
</dbReference>
<dbReference type="Pfam" id="PF00089">
    <property type="entry name" value="Trypsin"/>
    <property type="match status" value="1"/>
</dbReference>
<evidence type="ECO:0000313" key="14">
    <source>
        <dbReference type="Proteomes" id="UP001209878"/>
    </source>
</evidence>
<keyword evidence="1 9" id="KW-0645">Protease</keyword>
<dbReference type="SMART" id="SM00042">
    <property type="entry name" value="CUB"/>
    <property type="match status" value="2"/>
</dbReference>
<feature type="disulfide bond" evidence="6">
    <location>
        <begin position="67"/>
        <end position="89"/>
    </location>
</feature>
<feature type="binding site" evidence="7">
    <location>
        <position position="204"/>
    </location>
    <ligand>
        <name>Ca(2+)</name>
        <dbReference type="ChEBI" id="CHEBI:29108"/>
        <label>3</label>
    </ligand>
</feature>
<dbReference type="GO" id="GO:0006508">
    <property type="term" value="P:proteolysis"/>
    <property type="evidence" value="ECO:0007669"/>
    <property type="project" value="UniProtKB-KW"/>
</dbReference>
<feature type="binding site" evidence="7">
    <location>
        <position position="62"/>
    </location>
    <ligand>
        <name>Ca(2+)</name>
        <dbReference type="ChEBI" id="CHEBI:29108"/>
        <label>1</label>
    </ligand>
</feature>
<evidence type="ECO:0000256" key="7">
    <source>
        <dbReference type="PIRSR" id="PIRSR001155-4"/>
    </source>
</evidence>
<evidence type="ECO:0000259" key="11">
    <source>
        <dbReference type="PROSITE" id="PS01180"/>
    </source>
</evidence>
<organism evidence="13 14">
    <name type="scientific">Ridgeia piscesae</name>
    <name type="common">Tubeworm</name>
    <dbReference type="NCBI Taxonomy" id="27915"/>
    <lineage>
        <taxon>Eukaryota</taxon>
        <taxon>Metazoa</taxon>
        <taxon>Spiralia</taxon>
        <taxon>Lophotrochozoa</taxon>
        <taxon>Annelida</taxon>
        <taxon>Polychaeta</taxon>
        <taxon>Sedentaria</taxon>
        <taxon>Canalipalpata</taxon>
        <taxon>Sabellida</taxon>
        <taxon>Siboglinidae</taxon>
        <taxon>Ridgeia</taxon>
    </lineage>
</organism>
<dbReference type="PANTHER" id="PTHR24252:SF7">
    <property type="entry name" value="HYALIN"/>
    <property type="match status" value="1"/>
</dbReference>
<protein>
    <submittedName>
        <fullName evidence="13">Uncharacterized protein</fullName>
    </submittedName>
</protein>
<feature type="domain" description="CUB" evidence="11">
    <location>
        <begin position="14"/>
        <end position="126"/>
    </location>
</feature>
<feature type="domain" description="Peptidase S1" evidence="12">
    <location>
        <begin position="290"/>
        <end position="521"/>
    </location>
</feature>
<keyword evidence="3 9" id="KW-0720">Serine protease</keyword>
<proteinExistence type="predicted"/>
<feature type="binding site" evidence="7">
    <location>
        <position position="213"/>
    </location>
    <ligand>
        <name>Ca(2+)</name>
        <dbReference type="ChEBI" id="CHEBI:29108"/>
        <label>3</label>
    </ligand>
</feature>
<dbReference type="SUPFAM" id="SSF50494">
    <property type="entry name" value="Trypsin-like serine proteases"/>
    <property type="match status" value="1"/>
</dbReference>
<evidence type="ECO:0000256" key="9">
    <source>
        <dbReference type="RuleBase" id="RU363034"/>
    </source>
</evidence>
<feature type="binding site" evidence="7">
    <location>
        <position position="254"/>
    </location>
    <ligand>
        <name>Ca(2+)</name>
        <dbReference type="ChEBI" id="CHEBI:29108"/>
        <label>3</label>
    </ligand>
</feature>
<evidence type="ECO:0000256" key="4">
    <source>
        <dbReference type="ARBA" id="ARBA00023157"/>
    </source>
</evidence>
<sequence>MSYGSFYYQPQDVTGQRPKLSGPSGEFGTSGFVYDNNLSCRWRITVPRGKTIHLEFVKFSVEETDNCGCDYMKTYDGTSEQAPLLRTDCGWTVPSPIDSTGNALFVTFVSDDSVSQDGFRVKYTTVDGTSTDDYTPIEDDTSVEDDYSGTSGNGGCDGTTASLTGKGEFGTVGALYQNNMACSWKITAPAGMNVHLHFKRFETEGGEGDCPFDSVKVYDGDNRDYPLVNTFCGEDIPGDITSGGNSLFVTFISDKESVRAGFRIVYTAKKRPSFTLKCGMPTVAPAFPRIVGGSEARPHSWPWQFSFAVRERGHICGGTILRNRWVVTASHCVYGGKADDYEVIVGQHSRARSESSKRAHLVKQIYMHEQYDKIRVNNDIALLKLKTPIRFNRNVKPICLPDKDLFGDPICVATGWGKTQNTGDDQVLNQVRVPIIDNHMCNSSSYYGGSITDVMMCAGYPTGGKDACQGDSGGPLVCRPGGGPWRLYGITSWGIGCADAGYPGIYTRVTKFLDWIEKTIRDNDD</sequence>
<dbReference type="PROSITE" id="PS00134">
    <property type="entry name" value="TRYPSIN_HIS"/>
    <property type="match status" value="1"/>
</dbReference>
<dbReference type="Gene3D" id="2.60.120.290">
    <property type="entry name" value="Spermadhesin, CUB domain"/>
    <property type="match status" value="2"/>
</dbReference>
<name>A0AAD9KPS8_RIDPI</name>
<comment type="caution">
    <text evidence="8">Lacks conserved residue(s) required for the propagation of feature annotation.</text>
</comment>
<evidence type="ECO:0000256" key="1">
    <source>
        <dbReference type="ARBA" id="ARBA00022670"/>
    </source>
</evidence>
<dbReference type="FunFam" id="2.60.120.290:FF:000005">
    <property type="entry name" value="Procollagen C-endopeptidase enhancer 1"/>
    <property type="match status" value="2"/>
</dbReference>
<dbReference type="InterPro" id="IPR000859">
    <property type="entry name" value="CUB_dom"/>
</dbReference>
<dbReference type="GO" id="GO:0006956">
    <property type="term" value="P:complement activation"/>
    <property type="evidence" value="ECO:0007669"/>
    <property type="project" value="InterPro"/>
</dbReference>
<feature type="active site" description="Charge relay system" evidence="5">
    <location>
        <position position="379"/>
    </location>
</feature>
<dbReference type="SUPFAM" id="SSF49854">
    <property type="entry name" value="Spermadhesin, CUB domain"/>
    <property type="match status" value="2"/>
</dbReference>
<dbReference type="PIRSF" id="PIRSF001155">
    <property type="entry name" value="C1r_C1s_MASP"/>
    <property type="match status" value="1"/>
</dbReference>
<dbReference type="PROSITE" id="PS50240">
    <property type="entry name" value="TRYPSIN_DOM"/>
    <property type="match status" value="1"/>
</dbReference>
<feature type="active site" description="Charge relay system" evidence="5">
    <location>
        <position position="472"/>
    </location>
</feature>
<feature type="binding site" evidence="7">
    <location>
        <position position="70"/>
    </location>
    <ligand>
        <name>Ca(2+)</name>
        <dbReference type="ChEBI" id="CHEBI:29108"/>
        <label>1</label>
    </ligand>
</feature>
<dbReference type="GO" id="GO:0046872">
    <property type="term" value="F:metal ion binding"/>
    <property type="evidence" value="ECO:0007669"/>
    <property type="project" value="UniProtKB-KW"/>
</dbReference>
<dbReference type="GO" id="GO:0004252">
    <property type="term" value="F:serine-type endopeptidase activity"/>
    <property type="evidence" value="ECO:0007669"/>
    <property type="project" value="InterPro"/>
</dbReference>
<feature type="binding site" evidence="7">
    <location>
        <position position="111"/>
    </location>
    <ligand>
        <name>Ca(2+)</name>
        <dbReference type="ChEBI" id="CHEBI:29108"/>
        <label>1</label>
    </ligand>
</feature>
<dbReference type="GO" id="GO:0005576">
    <property type="term" value="C:extracellular region"/>
    <property type="evidence" value="ECO:0007669"/>
    <property type="project" value="InterPro"/>
</dbReference>